<dbReference type="PANTHER" id="PTHR22953">
    <property type="entry name" value="ACID PHOSPHATASE RELATED"/>
    <property type="match status" value="1"/>
</dbReference>
<dbReference type="SUPFAM" id="SSF56300">
    <property type="entry name" value="Metallo-dependent phosphatases"/>
    <property type="match status" value="1"/>
</dbReference>
<keyword evidence="1" id="KW-0732">Signal</keyword>
<dbReference type="Proteomes" id="UP001597414">
    <property type="component" value="Unassembled WGS sequence"/>
</dbReference>
<proteinExistence type="predicted"/>
<evidence type="ECO:0000259" key="2">
    <source>
        <dbReference type="Pfam" id="PF00149"/>
    </source>
</evidence>
<dbReference type="InterPro" id="IPR008963">
    <property type="entry name" value="Purple_acid_Pase-like_N"/>
</dbReference>
<evidence type="ECO:0000256" key="1">
    <source>
        <dbReference type="ARBA" id="ARBA00022729"/>
    </source>
</evidence>
<dbReference type="Gene3D" id="3.60.21.10">
    <property type="match status" value="1"/>
</dbReference>
<accession>A0ABW5B286</accession>
<evidence type="ECO:0000313" key="4">
    <source>
        <dbReference type="Proteomes" id="UP001597414"/>
    </source>
</evidence>
<evidence type="ECO:0000313" key="3">
    <source>
        <dbReference type="EMBL" id="MFD2200207.1"/>
    </source>
</evidence>
<dbReference type="InterPro" id="IPR029052">
    <property type="entry name" value="Metallo-depent_PP-like"/>
</dbReference>
<dbReference type="Pfam" id="PF00149">
    <property type="entry name" value="Metallophos"/>
    <property type="match status" value="1"/>
</dbReference>
<sequence>MKFRYYLLAIGLGIGIFIAANIYSNLLFAQNPPYTFYLTWEDDPTSTITIDWHSNEMEFETLKFRKKGTEAWKEFESTVLPFPFSERLVHRVGIQGLEAETAYEIKFSGLDSIYYFRTLPATLDKSSLKIAIGGDSMHRKEWLEATNRIAANYEPDFVIIGGDMAYENGLAENIQRIYDWFDAYSKTMVTSDNRILPCIVAIGNHEVVGGYYNMHEGYEQTDAYRYRLAPYFYSLFAFPGQPGYNVLDIGDYLSLIILDTEHSNPVLGEQTRWLEKTLADRKGVLHKIPIYHVPAYPSVRDYEGFTQTLVRESWPPIFESNGVRIAFENHDHAYKRTFPLKNMQIDQSGIIYVGDGAWGVEPRDIHNVVDTWYLKKAVKTRAFTILTLEGREFSLISLDGEGNVIDAFPESPLLMKKD</sequence>
<name>A0ABW5B286_9BACT</name>
<comment type="caution">
    <text evidence="3">The sequence shown here is derived from an EMBL/GenBank/DDBJ whole genome shotgun (WGS) entry which is preliminary data.</text>
</comment>
<organism evidence="3 4">
    <name type="scientific">Shivajiella indica</name>
    <dbReference type="NCBI Taxonomy" id="872115"/>
    <lineage>
        <taxon>Bacteria</taxon>
        <taxon>Pseudomonadati</taxon>
        <taxon>Bacteroidota</taxon>
        <taxon>Cytophagia</taxon>
        <taxon>Cytophagales</taxon>
        <taxon>Cyclobacteriaceae</taxon>
        <taxon>Shivajiella</taxon>
    </lineage>
</organism>
<gene>
    <name evidence="3" type="ORF">ACFSKV_01430</name>
</gene>
<dbReference type="InterPro" id="IPR039331">
    <property type="entry name" value="PAPs-like"/>
</dbReference>
<dbReference type="SUPFAM" id="SSF49363">
    <property type="entry name" value="Purple acid phosphatase, N-terminal domain"/>
    <property type="match status" value="1"/>
</dbReference>
<dbReference type="PANTHER" id="PTHR22953:SF153">
    <property type="entry name" value="PURPLE ACID PHOSPHATASE"/>
    <property type="match status" value="1"/>
</dbReference>
<protein>
    <submittedName>
        <fullName evidence="3">Metallophosphoesterase</fullName>
    </submittedName>
</protein>
<keyword evidence="4" id="KW-1185">Reference proteome</keyword>
<reference evidence="4" key="1">
    <citation type="journal article" date="2019" name="Int. J. Syst. Evol. Microbiol.">
        <title>The Global Catalogue of Microorganisms (GCM) 10K type strain sequencing project: providing services to taxonomists for standard genome sequencing and annotation.</title>
        <authorList>
            <consortium name="The Broad Institute Genomics Platform"/>
            <consortium name="The Broad Institute Genome Sequencing Center for Infectious Disease"/>
            <person name="Wu L."/>
            <person name="Ma J."/>
        </authorList>
    </citation>
    <scope>NUCLEOTIDE SEQUENCE [LARGE SCALE GENOMIC DNA]</scope>
    <source>
        <strain evidence="4">KCTC 19812</strain>
    </source>
</reference>
<feature type="domain" description="Calcineurin-like phosphoesterase" evidence="2">
    <location>
        <begin position="139"/>
        <end position="334"/>
    </location>
</feature>
<dbReference type="InterPro" id="IPR004843">
    <property type="entry name" value="Calcineurin-like_PHP"/>
</dbReference>
<dbReference type="EMBL" id="JBHUIV010000003">
    <property type="protein sequence ID" value="MFD2200207.1"/>
    <property type="molecule type" value="Genomic_DNA"/>
</dbReference>
<dbReference type="RefSeq" id="WP_380799802.1">
    <property type="nucleotide sequence ID" value="NZ_JBHUIV010000003.1"/>
</dbReference>